<evidence type="ECO:0000313" key="5">
    <source>
        <dbReference type="EMBL" id="KAK4229991.1"/>
    </source>
</evidence>
<dbReference type="CDD" id="cd11069">
    <property type="entry name" value="CYP_FUM15-like"/>
    <property type="match status" value="1"/>
</dbReference>
<name>A0AAN7BV27_9PEZI</name>
<evidence type="ECO:0000256" key="1">
    <source>
        <dbReference type="ARBA" id="ARBA00022617"/>
    </source>
</evidence>
<dbReference type="InterPro" id="IPR001128">
    <property type="entry name" value="Cyt_P450"/>
</dbReference>
<dbReference type="GO" id="GO:0004497">
    <property type="term" value="F:monooxygenase activity"/>
    <property type="evidence" value="ECO:0007669"/>
    <property type="project" value="InterPro"/>
</dbReference>
<dbReference type="InterPro" id="IPR050121">
    <property type="entry name" value="Cytochrome_P450_monoxygenase"/>
</dbReference>
<dbReference type="PANTHER" id="PTHR24305">
    <property type="entry name" value="CYTOCHROME P450"/>
    <property type="match status" value="1"/>
</dbReference>
<reference evidence="5" key="2">
    <citation type="submission" date="2023-05" db="EMBL/GenBank/DDBJ databases">
        <authorList>
            <consortium name="Lawrence Berkeley National Laboratory"/>
            <person name="Steindorff A."/>
            <person name="Hensen N."/>
            <person name="Bonometti L."/>
            <person name="Westerberg I."/>
            <person name="Brannstrom I.O."/>
            <person name="Guillou S."/>
            <person name="Cros-Aarteil S."/>
            <person name="Calhoun S."/>
            <person name="Haridas S."/>
            <person name="Kuo A."/>
            <person name="Mondo S."/>
            <person name="Pangilinan J."/>
            <person name="Riley R."/>
            <person name="Labutti K."/>
            <person name="Andreopoulos B."/>
            <person name="Lipzen A."/>
            <person name="Chen C."/>
            <person name="Yanf M."/>
            <person name="Daum C."/>
            <person name="Ng V."/>
            <person name="Clum A."/>
            <person name="Ohm R."/>
            <person name="Martin F."/>
            <person name="Silar P."/>
            <person name="Natvig D."/>
            <person name="Lalanne C."/>
            <person name="Gautier V."/>
            <person name="Ament-Velasquez S.L."/>
            <person name="Kruys A."/>
            <person name="Hutchinson M.I."/>
            <person name="Powell A.J."/>
            <person name="Barry K."/>
            <person name="Miller A.N."/>
            <person name="Grigoriev I.V."/>
            <person name="Debuchy R."/>
            <person name="Gladieux P."/>
            <person name="Thoren M.H."/>
            <person name="Johannesson H."/>
        </authorList>
    </citation>
    <scope>NUCLEOTIDE SEQUENCE</scope>
    <source>
        <strain evidence="5">CBS 990.96</strain>
    </source>
</reference>
<evidence type="ECO:0000256" key="2">
    <source>
        <dbReference type="ARBA" id="ARBA00022723"/>
    </source>
</evidence>
<dbReference type="FunFam" id="1.10.630.10:FF:000051">
    <property type="entry name" value="Cytochrome P450 monooxygenase (Fum15)"/>
    <property type="match status" value="1"/>
</dbReference>
<keyword evidence="6" id="KW-1185">Reference proteome</keyword>
<dbReference type="GO" id="GO:0020037">
    <property type="term" value="F:heme binding"/>
    <property type="evidence" value="ECO:0007669"/>
    <property type="project" value="InterPro"/>
</dbReference>
<protein>
    <submittedName>
        <fullName evidence="5">Cytochrome P450 4V2</fullName>
    </submittedName>
</protein>
<keyword evidence="3 4" id="KW-0408">Iron</keyword>
<feature type="binding site" description="axial binding residue" evidence="4">
    <location>
        <position position="510"/>
    </location>
    <ligand>
        <name>heme</name>
        <dbReference type="ChEBI" id="CHEBI:30413"/>
    </ligand>
    <ligandPart>
        <name>Fe</name>
        <dbReference type="ChEBI" id="CHEBI:18248"/>
    </ligandPart>
</feature>
<accession>A0AAN7BV27</accession>
<dbReference type="SUPFAM" id="SSF48264">
    <property type="entry name" value="Cytochrome P450"/>
    <property type="match status" value="1"/>
</dbReference>
<keyword evidence="1 4" id="KW-0349">Heme</keyword>
<dbReference type="PRINTS" id="PR00463">
    <property type="entry name" value="EP450I"/>
</dbReference>
<dbReference type="PRINTS" id="PR00385">
    <property type="entry name" value="P450"/>
</dbReference>
<dbReference type="GO" id="GO:0005506">
    <property type="term" value="F:iron ion binding"/>
    <property type="evidence" value="ECO:0007669"/>
    <property type="project" value="InterPro"/>
</dbReference>
<keyword evidence="2 4" id="KW-0479">Metal-binding</keyword>
<proteinExistence type="predicted"/>
<dbReference type="InterPro" id="IPR036396">
    <property type="entry name" value="Cyt_P450_sf"/>
</dbReference>
<evidence type="ECO:0000313" key="6">
    <source>
        <dbReference type="Proteomes" id="UP001301958"/>
    </source>
</evidence>
<gene>
    <name evidence="5" type="ORF">QBC38DRAFT_358276</name>
</gene>
<evidence type="ECO:0000256" key="3">
    <source>
        <dbReference type="ARBA" id="ARBA00023004"/>
    </source>
</evidence>
<comment type="cofactor">
    <cofactor evidence="4">
        <name>heme</name>
        <dbReference type="ChEBI" id="CHEBI:30413"/>
    </cofactor>
</comment>
<dbReference type="InterPro" id="IPR002401">
    <property type="entry name" value="Cyt_P450_E_grp-I"/>
</dbReference>
<dbReference type="GO" id="GO:0016705">
    <property type="term" value="F:oxidoreductase activity, acting on paired donors, with incorporation or reduction of molecular oxygen"/>
    <property type="evidence" value="ECO:0007669"/>
    <property type="project" value="InterPro"/>
</dbReference>
<comment type="caution">
    <text evidence="5">The sequence shown here is derived from an EMBL/GenBank/DDBJ whole genome shotgun (WGS) entry which is preliminary data.</text>
</comment>
<dbReference type="EMBL" id="MU865303">
    <property type="protein sequence ID" value="KAK4229991.1"/>
    <property type="molecule type" value="Genomic_DNA"/>
</dbReference>
<evidence type="ECO:0000256" key="4">
    <source>
        <dbReference type="PIRSR" id="PIRSR602401-1"/>
    </source>
</evidence>
<dbReference type="PANTHER" id="PTHR24305:SF227">
    <property type="entry name" value="P450, PUTATIVE (EUROFUNG)-RELATED"/>
    <property type="match status" value="1"/>
</dbReference>
<dbReference type="Gene3D" id="1.10.630.10">
    <property type="entry name" value="Cytochrome P450"/>
    <property type="match status" value="1"/>
</dbReference>
<dbReference type="AlphaFoldDB" id="A0AAN7BV27"/>
<sequence length="570" mass="64008">MDLTLILASISIVLFQLYPRDFRSRTAIAVFGAYLKSTGQILSSWPGSGLFLPFVSVWLLQFFLEVVWKVVLYPKLFSPLRKFPGPKPGSFFMGNFIEIRQHPTGVPHRKWINSIPNNGIIRYLSLFNFERLLITSPEALREVLTTKNYEFQKPSNMRFNLGRILGVGVLLAEGEEHKKQRRDLGPAFKFGHVKNLYPMFWEKSRECVEAMTAEIRKNATTTEERPNAVIEVGSWASRVTLDIIGVTGLGRDFGAIKDPNNKLNQTYQNIFKPTRQGQILGTLQIVLPAPLLDLLPVKRNTDMHSAAHVIRTTCADLIREKKERQASGKPMTLDILSAALDSKAFTDENLVDQLMTFLAAGHETTASAMTWAVYLLARHQDVQSRLRAEIHQHLPSISKEGATISHSDIDNLPYLSAVCNEVLRYYSPVPLTLREAAIDTTIAGHRVPKGTQIMLVPWAVNKSESLWGPDALEFNPERWLPKHPGDIKAASGGATSNYAYMTFLHGPRSCIGQQFAKGEFACLVGAWVGRFEFELHNKEEMDETKVEIKGGITARPSKGMYIKTTVVEGW</sequence>
<dbReference type="Pfam" id="PF00067">
    <property type="entry name" value="p450"/>
    <property type="match status" value="1"/>
</dbReference>
<dbReference type="Proteomes" id="UP001301958">
    <property type="component" value="Unassembled WGS sequence"/>
</dbReference>
<reference evidence="5" key="1">
    <citation type="journal article" date="2023" name="Mol. Phylogenet. Evol.">
        <title>Genome-scale phylogeny and comparative genomics of the fungal order Sordariales.</title>
        <authorList>
            <person name="Hensen N."/>
            <person name="Bonometti L."/>
            <person name="Westerberg I."/>
            <person name="Brannstrom I.O."/>
            <person name="Guillou S."/>
            <person name="Cros-Aarteil S."/>
            <person name="Calhoun S."/>
            <person name="Haridas S."/>
            <person name="Kuo A."/>
            <person name="Mondo S."/>
            <person name="Pangilinan J."/>
            <person name="Riley R."/>
            <person name="LaButti K."/>
            <person name="Andreopoulos B."/>
            <person name="Lipzen A."/>
            <person name="Chen C."/>
            <person name="Yan M."/>
            <person name="Daum C."/>
            <person name="Ng V."/>
            <person name="Clum A."/>
            <person name="Steindorff A."/>
            <person name="Ohm R.A."/>
            <person name="Martin F."/>
            <person name="Silar P."/>
            <person name="Natvig D.O."/>
            <person name="Lalanne C."/>
            <person name="Gautier V."/>
            <person name="Ament-Velasquez S.L."/>
            <person name="Kruys A."/>
            <person name="Hutchinson M.I."/>
            <person name="Powell A.J."/>
            <person name="Barry K."/>
            <person name="Miller A.N."/>
            <person name="Grigoriev I.V."/>
            <person name="Debuchy R."/>
            <person name="Gladieux P."/>
            <person name="Hiltunen Thoren M."/>
            <person name="Johannesson H."/>
        </authorList>
    </citation>
    <scope>NUCLEOTIDE SEQUENCE</scope>
    <source>
        <strain evidence="5">CBS 990.96</strain>
    </source>
</reference>
<organism evidence="5 6">
    <name type="scientific">Podospora fimiseda</name>
    <dbReference type="NCBI Taxonomy" id="252190"/>
    <lineage>
        <taxon>Eukaryota</taxon>
        <taxon>Fungi</taxon>
        <taxon>Dikarya</taxon>
        <taxon>Ascomycota</taxon>
        <taxon>Pezizomycotina</taxon>
        <taxon>Sordariomycetes</taxon>
        <taxon>Sordariomycetidae</taxon>
        <taxon>Sordariales</taxon>
        <taxon>Podosporaceae</taxon>
        <taxon>Podospora</taxon>
    </lineage>
</organism>